<dbReference type="EMBL" id="BDQM01000038">
    <property type="protein sequence ID" value="GAW97602.1"/>
    <property type="molecule type" value="Genomic_DNA"/>
</dbReference>
<keyword evidence="3" id="KW-1185">Reference proteome</keyword>
<evidence type="ECO:0000313" key="3">
    <source>
        <dbReference type="Proteomes" id="UP000197068"/>
    </source>
</evidence>
<evidence type="ECO:0008006" key="4">
    <source>
        <dbReference type="Google" id="ProtNLM"/>
    </source>
</evidence>
<accession>A0ABQ0MZ00</accession>
<organism evidence="2 3">
    <name type="scientific">Colwellia marinimaniae</name>
    <dbReference type="NCBI Taxonomy" id="1513592"/>
    <lineage>
        <taxon>Bacteria</taxon>
        <taxon>Pseudomonadati</taxon>
        <taxon>Pseudomonadota</taxon>
        <taxon>Gammaproteobacteria</taxon>
        <taxon>Alteromonadales</taxon>
        <taxon>Colwelliaceae</taxon>
        <taxon>Colwellia</taxon>
    </lineage>
</organism>
<evidence type="ECO:0000313" key="2">
    <source>
        <dbReference type="EMBL" id="GAW97602.1"/>
    </source>
</evidence>
<feature type="chain" id="PRO_5047044701" description="GlyGly-CTERM sorting domain-containing protein" evidence="1">
    <location>
        <begin position="28"/>
        <end position="612"/>
    </location>
</feature>
<dbReference type="RefSeq" id="WP_057180459.1">
    <property type="nucleotide sequence ID" value="NZ_BDQM01000038.1"/>
</dbReference>
<name>A0ABQ0MZ00_9GAMM</name>
<dbReference type="Proteomes" id="UP000197068">
    <property type="component" value="Unassembled WGS sequence"/>
</dbReference>
<dbReference type="InterPro" id="IPR022562">
    <property type="entry name" value="DUF3466"/>
</dbReference>
<reference evidence="2 3" key="1">
    <citation type="submission" date="2017-06" db="EMBL/GenBank/DDBJ databases">
        <title>Whole Genome Sequences of Colwellia marinimaniae MTCD1.</title>
        <authorList>
            <person name="Kusumoto H."/>
            <person name="Inoue M."/>
            <person name="Tanikawa K."/>
            <person name="Maeji H."/>
            <person name="Cameron J.H."/>
            <person name="Bartlett D.H."/>
        </authorList>
    </citation>
    <scope>NUCLEOTIDE SEQUENCE [LARGE SCALE GENOMIC DNA]</scope>
    <source>
        <strain evidence="2 3">MTCD1</strain>
    </source>
</reference>
<gene>
    <name evidence="2" type="ORF">MTCD1_03234</name>
</gene>
<proteinExistence type="predicted"/>
<comment type="caution">
    <text evidence="2">The sequence shown here is derived from an EMBL/GenBank/DDBJ whole genome shotgun (WGS) entry which is preliminary data.</text>
</comment>
<sequence length="612" mass="66756">MKQFSKNILVLAVTSALSLSVLSFSQAATYKVVEVDKDAKGYTYGGKLNINGEMAVSGGNSYNFPVQFDYLDEQDFNDIVYLALTRHDYYFGLEEIEDVDGFEERAKAGNATANDLVWSKMYLQGKNTSTTNLNFEYQIVADAAALLNLDPGSSPSKKVCIFDTDFDPDSSPCTGELTRSTVNIIQGITNSGFIFGTGSAPYLPIDGPATESDGTFKTHWVREHGQRGFYIDASSGEIISVKPGLMEYGGGISALFDMNDNGTAVGYTSYGLSDARVEYIKNTDGGCADTDVLATIPYEICVQKIQSGMYYIQAFKVAISALDELELLGLLVEPHDDDDRAFSSQALAVNNHGVAVGYAQGWDDTDVVTAAVDERMTGSYAVLYKDGKVLDFNQKHYYFRYGYVYSFSRANDINDNGLVVGYTHDINNSVKKLFYVKTTNVLESEMEIVIPKGFFNSSVSTAFAVNSAGVIVGEAQIETHNESSQNPRRTVGFIYDTASDSAVIIDVNTLLKCESDYYILKASDINDAGYISATAIVKVESYDAKGNAILDDSGDPVMIDVARAVLLEPIPDDGITCEAFEYKVERQGASFGSIGLLSLLAVFGLRRRKFNS</sequence>
<evidence type="ECO:0000256" key="1">
    <source>
        <dbReference type="SAM" id="SignalP"/>
    </source>
</evidence>
<feature type="signal peptide" evidence="1">
    <location>
        <begin position="1"/>
        <end position="27"/>
    </location>
</feature>
<protein>
    <recommendedName>
        <fullName evidence="4">GlyGly-CTERM sorting domain-containing protein</fullName>
    </recommendedName>
</protein>
<keyword evidence="1" id="KW-0732">Signal</keyword>
<dbReference type="Pfam" id="PF11949">
    <property type="entry name" value="DUF3466"/>
    <property type="match status" value="1"/>
</dbReference>